<accession>A0A6A6A4M9</accession>
<evidence type="ECO:0000313" key="2">
    <source>
        <dbReference type="Proteomes" id="UP000799771"/>
    </source>
</evidence>
<gene>
    <name evidence="1" type="ORF">P153DRAFT_298965</name>
</gene>
<dbReference type="RefSeq" id="XP_033520249.1">
    <property type="nucleotide sequence ID" value="XM_033664246.1"/>
</dbReference>
<protein>
    <recommendedName>
        <fullName evidence="3">Fungal N-terminal domain-containing protein</fullName>
    </recommendedName>
</protein>
<dbReference type="OrthoDB" id="10620776at2759"/>
<dbReference type="AlphaFoldDB" id="A0A6A6A4M9"/>
<sequence>MTPFTAVSTASAILSLSKRAWKLGIALSKLDQGAELVDTMIKVLTEEVKSLGIECDLVYTELEMDVNKNGAGSSPLLDVDNRVWDCLETQIKETSQTIQELEMFVERVGSQQIGFFGQAQRQWKLDESRQQIISFGMVVCRHTDNLHIISLLIDTIITHLAPGRVDQRLSKKLERLQVVIEKLHKSSRADPQSRLSHTEATLIQCAREVIATGTTLYEASLSPRSFAGGQETASSNIRVVVWVDTLASIRRDQRCLEASDTIPKRPT</sequence>
<evidence type="ECO:0000313" key="1">
    <source>
        <dbReference type="EMBL" id="KAF2125857.1"/>
    </source>
</evidence>
<feature type="non-terminal residue" evidence="1">
    <location>
        <position position="267"/>
    </location>
</feature>
<name>A0A6A6A4M9_9PLEO</name>
<reference evidence="1" key="1">
    <citation type="journal article" date="2020" name="Stud. Mycol.">
        <title>101 Dothideomycetes genomes: a test case for predicting lifestyles and emergence of pathogens.</title>
        <authorList>
            <person name="Haridas S."/>
            <person name="Albert R."/>
            <person name="Binder M."/>
            <person name="Bloem J."/>
            <person name="Labutti K."/>
            <person name="Salamov A."/>
            <person name="Andreopoulos B."/>
            <person name="Baker S."/>
            <person name="Barry K."/>
            <person name="Bills G."/>
            <person name="Bluhm B."/>
            <person name="Cannon C."/>
            <person name="Castanera R."/>
            <person name="Culley D."/>
            <person name="Daum C."/>
            <person name="Ezra D."/>
            <person name="Gonzalez J."/>
            <person name="Henrissat B."/>
            <person name="Kuo A."/>
            <person name="Liang C."/>
            <person name="Lipzen A."/>
            <person name="Lutzoni F."/>
            <person name="Magnuson J."/>
            <person name="Mondo S."/>
            <person name="Nolan M."/>
            <person name="Ohm R."/>
            <person name="Pangilinan J."/>
            <person name="Park H.-J."/>
            <person name="Ramirez L."/>
            <person name="Alfaro M."/>
            <person name="Sun H."/>
            <person name="Tritt A."/>
            <person name="Yoshinaga Y."/>
            <person name="Zwiers L.-H."/>
            <person name="Turgeon B."/>
            <person name="Goodwin S."/>
            <person name="Spatafora J."/>
            <person name="Crous P."/>
            <person name="Grigoriev I."/>
        </authorList>
    </citation>
    <scope>NUCLEOTIDE SEQUENCE</scope>
    <source>
        <strain evidence="1">CBS 119687</strain>
    </source>
</reference>
<proteinExistence type="predicted"/>
<dbReference type="Proteomes" id="UP000799771">
    <property type="component" value="Unassembled WGS sequence"/>
</dbReference>
<organism evidence="1 2">
    <name type="scientific">Dothidotthia symphoricarpi CBS 119687</name>
    <dbReference type="NCBI Taxonomy" id="1392245"/>
    <lineage>
        <taxon>Eukaryota</taxon>
        <taxon>Fungi</taxon>
        <taxon>Dikarya</taxon>
        <taxon>Ascomycota</taxon>
        <taxon>Pezizomycotina</taxon>
        <taxon>Dothideomycetes</taxon>
        <taxon>Pleosporomycetidae</taxon>
        <taxon>Pleosporales</taxon>
        <taxon>Dothidotthiaceae</taxon>
        <taxon>Dothidotthia</taxon>
    </lineage>
</organism>
<dbReference type="GeneID" id="54404678"/>
<keyword evidence="2" id="KW-1185">Reference proteome</keyword>
<evidence type="ECO:0008006" key="3">
    <source>
        <dbReference type="Google" id="ProtNLM"/>
    </source>
</evidence>
<dbReference type="EMBL" id="ML977515">
    <property type="protein sequence ID" value="KAF2125857.1"/>
    <property type="molecule type" value="Genomic_DNA"/>
</dbReference>